<dbReference type="Gene3D" id="1.10.1740.10">
    <property type="match status" value="1"/>
</dbReference>
<proteinExistence type="inferred from homology"/>
<evidence type="ECO:0000256" key="1">
    <source>
        <dbReference type="ARBA" id="ARBA00010641"/>
    </source>
</evidence>
<dbReference type="PANTHER" id="PTHR43133:SF52">
    <property type="entry name" value="ECF RNA POLYMERASE SIGMA FACTOR SIGL"/>
    <property type="match status" value="1"/>
</dbReference>
<evidence type="ECO:0000259" key="6">
    <source>
        <dbReference type="Pfam" id="PF04542"/>
    </source>
</evidence>
<evidence type="ECO:0000256" key="5">
    <source>
        <dbReference type="ARBA" id="ARBA00023163"/>
    </source>
</evidence>
<feature type="domain" description="RNA polymerase sigma factor 70 region 4 type 2" evidence="7">
    <location>
        <begin position="106"/>
        <end position="156"/>
    </location>
</feature>
<comment type="similarity">
    <text evidence="1">Belongs to the sigma-70 factor family. ECF subfamily.</text>
</comment>
<evidence type="ECO:0008006" key="10">
    <source>
        <dbReference type="Google" id="ProtNLM"/>
    </source>
</evidence>
<evidence type="ECO:0000256" key="2">
    <source>
        <dbReference type="ARBA" id="ARBA00023015"/>
    </source>
</evidence>
<protein>
    <recommendedName>
        <fullName evidence="10">RNA polymerase sigma factor</fullName>
    </recommendedName>
</protein>
<gene>
    <name evidence="8" type="ORF">A3J05_04985</name>
</gene>
<comment type="caution">
    <text evidence="8">The sequence shown here is derived from an EMBL/GenBank/DDBJ whole genome shotgun (WGS) entry which is preliminary data.</text>
</comment>
<dbReference type="InterPro" id="IPR036388">
    <property type="entry name" value="WH-like_DNA-bd_sf"/>
</dbReference>
<dbReference type="GO" id="GO:0003677">
    <property type="term" value="F:DNA binding"/>
    <property type="evidence" value="ECO:0007669"/>
    <property type="project" value="UniProtKB-KW"/>
</dbReference>
<organism evidence="8 9">
    <name type="scientific">Candidatus Doudnabacteria bacterium RIFCSPLOWO2_02_FULL_48_13</name>
    <dbReference type="NCBI Taxonomy" id="1817845"/>
    <lineage>
        <taxon>Bacteria</taxon>
        <taxon>Candidatus Doudnaibacteriota</taxon>
    </lineage>
</organism>
<dbReference type="Proteomes" id="UP000177235">
    <property type="component" value="Unassembled WGS sequence"/>
</dbReference>
<dbReference type="InterPro" id="IPR013249">
    <property type="entry name" value="RNA_pol_sigma70_r4_t2"/>
</dbReference>
<evidence type="ECO:0000259" key="7">
    <source>
        <dbReference type="Pfam" id="PF08281"/>
    </source>
</evidence>
<keyword evidence="3" id="KW-0731">Sigma factor</keyword>
<keyword evidence="4" id="KW-0238">DNA-binding</keyword>
<dbReference type="InterPro" id="IPR039425">
    <property type="entry name" value="RNA_pol_sigma-70-like"/>
</dbReference>
<dbReference type="SUPFAM" id="SSF88946">
    <property type="entry name" value="Sigma2 domain of RNA polymerase sigma factors"/>
    <property type="match status" value="1"/>
</dbReference>
<dbReference type="InterPro" id="IPR007627">
    <property type="entry name" value="RNA_pol_sigma70_r2"/>
</dbReference>
<dbReference type="CDD" id="cd06171">
    <property type="entry name" value="Sigma70_r4"/>
    <property type="match status" value="1"/>
</dbReference>
<dbReference type="NCBIfam" id="TIGR02937">
    <property type="entry name" value="sigma70-ECF"/>
    <property type="match status" value="1"/>
</dbReference>
<evidence type="ECO:0000313" key="8">
    <source>
        <dbReference type="EMBL" id="OGE99951.1"/>
    </source>
</evidence>
<feature type="domain" description="RNA polymerase sigma-70 region 2" evidence="6">
    <location>
        <begin position="9"/>
        <end position="74"/>
    </location>
</feature>
<dbReference type="PANTHER" id="PTHR43133">
    <property type="entry name" value="RNA POLYMERASE ECF-TYPE SIGMA FACTO"/>
    <property type="match status" value="1"/>
</dbReference>
<dbReference type="Gene3D" id="1.10.10.10">
    <property type="entry name" value="Winged helix-like DNA-binding domain superfamily/Winged helix DNA-binding domain"/>
    <property type="match status" value="1"/>
</dbReference>
<dbReference type="Pfam" id="PF08281">
    <property type="entry name" value="Sigma70_r4_2"/>
    <property type="match status" value="1"/>
</dbReference>
<dbReference type="InterPro" id="IPR013325">
    <property type="entry name" value="RNA_pol_sigma_r2"/>
</dbReference>
<dbReference type="GO" id="GO:0016987">
    <property type="term" value="F:sigma factor activity"/>
    <property type="evidence" value="ECO:0007669"/>
    <property type="project" value="UniProtKB-KW"/>
</dbReference>
<name>A0A1F5QCM4_9BACT</name>
<accession>A0A1F5QCM4</accession>
<evidence type="ECO:0000313" key="9">
    <source>
        <dbReference type="Proteomes" id="UP000177235"/>
    </source>
</evidence>
<dbReference type="EMBL" id="MFFF01000006">
    <property type="protein sequence ID" value="OGE99951.1"/>
    <property type="molecule type" value="Genomic_DNA"/>
</dbReference>
<dbReference type="AlphaFoldDB" id="A0A1F5QCM4"/>
<keyword evidence="5" id="KW-0804">Transcription</keyword>
<dbReference type="GO" id="GO:0006352">
    <property type="term" value="P:DNA-templated transcription initiation"/>
    <property type="evidence" value="ECO:0007669"/>
    <property type="project" value="InterPro"/>
</dbReference>
<evidence type="ECO:0000256" key="4">
    <source>
        <dbReference type="ARBA" id="ARBA00023125"/>
    </source>
</evidence>
<dbReference type="InterPro" id="IPR013324">
    <property type="entry name" value="RNA_pol_sigma_r3/r4-like"/>
</dbReference>
<dbReference type="SUPFAM" id="SSF88659">
    <property type="entry name" value="Sigma3 and sigma4 domains of RNA polymerase sigma factors"/>
    <property type="match status" value="1"/>
</dbReference>
<evidence type="ECO:0000256" key="3">
    <source>
        <dbReference type="ARBA" id="ARBA00023082"/>
    </source>
</evidence>
<dbReference type="InterPro" id="IPR014284">
    <property type="entry name" value="RNA_pol_sigma-70_dom"/>
</dbReference>
<keyword evidence="2" id="KW-0805">Transcription regulation</keyword>
<reference evidence="8 9" key="1">
    <citation type="journal article" date="2016" name="Nat. Commun.">
        <title>Thousands of microbial genomes shed light on interconnected biogeochemical processes in an aquifer system.</title>
        <authorList>
            <person name="Anantharaman K."/>
            <person name="Brown C.T."/>
            <person name="Hug L.A."/>
            <person name="Sharon I."/>
            <person name="Castelle C.J."/>
            <person name="Probst A.J."/>
            <person name="Thomas B.C."/>
            <person name="Singh A."/>
            <person name="Wilkins M.J."/>
            <person name="Karaoz U."/>
            <person name="Brodie E.L."/>
            <person name="Williams K.H."/>
            <person name="Hubbard S.S."/>
            <person name="Banfield J.F."/>
        </authorList>
    </citation>
    <scope>NUCLEOTIDE SEQUENCE [LARGE SCALE GENOMIC DNA]</scope>
</reference>
<sequence>MEKEFLEAYEAHADAIFRYCLVRVYERERARDLVQDVFVKAWNYIRSGHSVEKWKPFLFRIATNLIIDGARKKKEIVSLDIMQESGFDFGKDDRKHIDNWLDGQKAIDALGKLEDAYRDAVYMRYVEDLSPKEIAAISGVSENLISVRIHRGLYKLKKLLKR</sequence>
<dbReference type="Pfam" id="PF04542">
    <property type="entry name" value="Sigma70_r2"/>
    <property type="match status" value="1"/>
</dbReference>